<dbReference type="EMBL" id="OOIN01000004">
    <property type="protein sequence ID" value="SPO22778.1"/>
    <property type="molecule type" value="Genomic_DNA"/>
</dbReference>
<gene>
    <name evidence="1" type="ORF">UTRI_01456</name>
</gene>
<organism evidence="1 2">
    <name type="scientific">Ustilago trichophora</name>
    <dbReference type="NCBI Taxonomy" id="86804"/>
    <lineage>
        <taxon>Eukaryota</taxon>
        <taxon>Fungi</taxon>
        <taxon>Dikarya</taxon>
        <taxon>Basidiomycota</taxon>
        <taxon>Ustilaginomycotina</taxon>
        <taxon>Ustilaginomycetes</taxon>
        <taxon>Ustilaginales</taxon>
        <taxon>Ustilaginaceae</taxon>
        <taxon>Ustilago</taxon>
    </lineage>
</organism>
<proteinExistence type="predicted"/>
<evidence type="ECO:0000313" key="2">
    <source>
        <dbReference type="Proteomes" id="UP000324022"/>
    </source>
</evidence>
<dbReference type="Proteomes" id="UP000324022">
    <property type="component" value="Unassembled WGS sequence"/>
</dbReference>
<keyword evidence="2" id="KW-1185">Reference proteome</keyword>
<accession>A0A5C3DX22</accession>
<sequence length="93" mass="10454">MDSARVPSSSLLTLTVPRLSQKTAWRAPMALLVAEHSNRYTRSATILGVFNVVEFKLTILFISSHFDHAQRHLDSTYILLRIAATPQRSSGTW</sequence>
<reference evidence="1 2" key="1">
    <citation type="submission" date="2018-03" db="EMBL/GenBank/DDBJ databases">
        <authorList>
            <person name="Guldener U."/>
        </authorList>
    </citation>
    <scope>NUCLEOTIDE SEQUENCE [LARGE SCALE GENOMIC DNA]</scope>
    <source>
        <strain evidence="1 2">NBRC100155</strain>
    </source>
</reference>
<evidence type="ECO:0000313" key="1">
    <source>
        <dbReference type="EMBL" id="SPO22778.1"/>
    </source>
</evidence>
<name>A0A5C3DX22_9BASI</name>
<protein>
    <submittedName>
        <fullName evidence="1">Uncharacterized protein</fullName>
    </submittedName>
</protein>
<dbReference type="AlphaFoldDB" id="A0A5C3DX22"/>